<evidence type="ECO:0000313" key="2">
    <source>
        <dbReference type="Proteomes" id="UP001434883"/>
    </source>
</evidence>
<organism evidence="1 2">
    <name type="scientific">Xenoophorus captivus</name>
    <dbReference type="NCBI Taxonomy" id="1517983"/>
    <lineage>
        <taxon>Eukaryota</taxon>
        <taxon>Metazoa</taxon>
        <taxon>Chordata</taxon>
        <taxon>Craniata</taxon>
        <taxon>Vertebrata</taxon>
        <taxon>Euteleostomi</taxon>
        <taxon>Actinopterygii</taxon>
        <taxon>Neopterygii</taxon>
        <taxon>Teleostei</taxon>
        <taxon>Neoteleostei</taxon>
        <taxon>Acanthomorphata</taxon>
        <taxon>Ovalentaria</taxon>
        <taxon>Atherinomorphae</taxon>
        <taxon>Cyprinodontiformes</taxon>
        <taxon>Goodeidae</taxon>
        <taxon>Xenoophorus</taxon>
    </lineage>
</organism>
<gene>
    <name evidence="1" type="ORF">XENOCAPTIV_000128</name>
</gene>
<dbReference type="EMBL" id="JAHRIN010034617">
    <property type="protein sequence ID" value="MEQ2203516.1"/>
    <property type="molecule type" value="Genomic_DNA"/>
</dbReference>
<proteinExistence type="predicted"/>
<comment type="caution">
    <text evidence="1">The sequence shown here is derived from an EMBL/GenBank/DDBJ whole genome shotgun (WGS) entry which is preliminary data.</text>
</comment>
<dbReference type="Proteomes" id="UP001434883">
    <property type="component" value="Unassembled WGS sequence"/>
</dbReference>
<accession>A0ABV0R658</accession>
<name>A0ABV0R658_9TELE</name>
<evidence type="ECO:0000313" key="1">
    <source>
        <dbReference type="EMBL" id="MEQ2203516.1"/>
    </source>
</evidence>
<keyword evidence="2" id="KW-1185">Reference proteome</keyword>
<reference evidence="1 2" key="1">
    <citation type="submission" date="2021-06" db="EMBL/GenBank/DDBJ databases">
        <authorList>
            <person name="Palmer J.M."/>
        </authorList>
    </citation>
    <scope>NUCLEOTIDE SEQUENCE [LARGE SCALE GENOMIC DNA]</scope>
    <source>
        <strain evidence="1 2">XC_2019</strain>
        <tissue evidence="1">Muscle</tissue>
    </source>
</reference>
<feature type="non-terminal residue" evidence="1">
    <location>
        <position position="1"/>
    </location>
</feature>
<sequence>RYLHKGQENHEEDLPRLGEDSLAELDLTVLRRRTMAAAAERRMQHQEEPAP</sequence>
<protein>
    <submittedName>
        <fullName evidence="1">Uncharacterized protein</fullName>
    </submittedName>
</protein>